<accession>A0A7S4V7Z9</accession>
<keyword evidence="5" id="KW-0479">Metal-binding</keyword>
<evidence type="ECO:0000259" key="17">
    <source>
        <dbReference type="PROSITE" id="PS50222"/>
    </source>
</evidence>
<dbReference type="PROSITE" id="PS00108">
    <property type="entry name" value="PROTEIN_KINASE_ST"/>
    <property type="match status" value="1"/>
</dbReference>
<name>A0A7S4V7Z9_9DINO</name>
<evidence type="ECO:0000256" key="2">
    <source>
        <dbReference type="ARBA" id="ARBA00012513"/>
    </source>
</evidence>
<feature type="binding site" evidence="14">
    <location>
        <position position="34"/>
    </location>
    <ligand>
        <name>ATP</name>
        <dbReference type="ChEBI" id="CHEBI:30616"/>
    </ligand>
</feature>
<dbReference type="Pfam" id="PF13499">
    <property type="entry name" value="EF-hand_7"/>
    <property type="match status" value="1"/>
</dbReference>
<keyword evidence="10 14" id="KW-0067">ATP-binding</keyword>
<dbReference type="PROSITE" id="PS50011">
    <property type="entry name" value="PROTEIN_KINASE_DOM"/>
    <property type="match status" value="1"/>
</dbReference>
<dbReference type="GO" id="GO:0005509">
    <property type="term" value="F:calcium ion binding"/>
    <property type="evidence" value="ECO:0007669"/>
    <property type="project" value="InterPro"/>
</dbReference>
<sequence length="726" mass="80107">MEEEYFRGPLLGEGAFGEVYRMLHKKLGVERVVKVIQKEQLTVAEMTAADEVDALKTLDHPNVVRIYEAFEMCGSLHIVMDYAEGGDLGSLLRDLKVEGKLVPEWWARAVTQQICGALEYMHAKGVVHCDLKPANTMLLRHVDPLADEAPHVLLVDFGIAEMCQERSVSGSAKVKGTPHYLAPEAFDGNYSEKTDMWALGVILFEMFQGERPFNSEGPNILLLWSRITSSEPKWDGIPPLAQQVAKGLLAKDPINRLTAKECRTEEWFEIGTPLRMVKREQARISLQSIGHVSYFRRAAMFAVATGLSMKDMQHLFEVFQSLDDDDSGSLTLEQFARGLELTGIQQDPETLLAILDMDQNGSISYTEFLAGVIGTNSEGTISENAVREAFEMFDLDGDGSISAQELRIVLSGDGPLVEVLPDGYTIDDVMEQVGEGGQISFDNFMAFMRRMESSPSTAPARHFRRQASARFAMAMMQDLDGSLHSMPPSPVNLLPVPQRHKRAMVHDAPEVPQAHTDIQLPPLHNWLLDACGKPHLRDVLMRFLQYPGEALKEELVSEHLYSLSRHFLACIALCRQLAQHPAAEQDGALQVAVAAAAATHAARRRPPPSVLQPLRAAAPRSHNVTPLRPVRKGAAQPRQGRDLPVLCSSKARPSSRVRPGALSDRVERRAGSKNSDTPCLPRLPPAAAGAPARRHSGSQVTALPNVVAASRRPHELRRPGGRLPWV</sequence>
<keyword evidence="8" id="KW-0418">Kinase</keyword>
<dbReference type="FunFam" id="1.10.238.10:FF:000003">
    <property type="entry name" value="Calmodulin A"/>
    <property type="match status" value="1"/>
</dbReference>
<dbReference type="EMBL" id="HBNR01013673">
    <property type="protein sequence ID" value="CAE4569213.1"/>
    <property type="molecule type" value="Transcribed_RNA"/>
</dbReference>
<dbReference type="Pfam" id="PF00069">
    <property type="entry name" value="Pkinase"/>
    <property type="match status" value="1"/>
</dbReference>
<reference evidence="18" key="1">
    <citation type="submission" date="2021-01" db="EMBL/GenBank/DDBJ databases">
        <authorList>
            <person name="Corre E."/>
            <person name="Pelletier E."/>
            <person name="Niang G."/>
            <person name="Scheremetjew M."/>
            <person name="Finn R."/>
            <person name="Kale V."/>
            <person name="Holt S."/>
            <person name="Cochrane G."/>
            <person name="Meng A."/>
            <person name="Brown T."/>
            <person name="Cohen L."/>
        </authorList>
    </citation>
    <scope>NUCLEOTIDE SEQUENCE</scope>
    <source>
        <strain evidence="18">CCMP3105</strain>
    </source>
</reference>
<evidence type="ECO:0000256" key="3">
    <source>
        <dbReference type="ARBA" id="ARBA00022527"/>
    </source>
</evidence>
<keyword evidence="6" id="KW-0677">Repeat</keyword>
<feature type="domain" description="Protein kinase" evidence="16">
    <location>
        <begin position="5"/>
        <end position="268"/>
    </location>
</feature>
<organism evidence="18">
    <name type="scientific">Alexandrium monilatum</name>
    <dbReference type="NCBI Taxonomy" id="311494"/>
    <lineage>
        <taxon>Eukaryota</taxon>
        <taxon>Sar</taxon>
        <taxon>Alveolata</taxon>
        <taxon>Dinophyceae</taxon>
        <taxon>Gonyaulacales</taxon>
        <taxon>Pyrocystaceae</taxon>
        <taxon>Alexandrium</taxon>
    </lineage>
</organism>
<evidence type="ECO:0000256" key="5">
    <source>
        <dbReference type="ARBA" id="ARBA00022723"/>
    </source>
</evidence>
<dbReference type="EC" id="2.7.11.1" evidence="2"/>
<evidence type="ECO:0000256" key="12">
    <source>
        <dbReference type="ARBA" id="ARBA00047899"/>
    </source>
</evidence>
<dbReference type="PROSITE" id="PS00018">
    <property type="entry name" value="EF_HAND_1"/>
    <property type="match status" value="2"/>
</dbReference>
<evidence type="ECO:0000259" key="16">
    <source>
        <dbReference type="PROSITE" id="PS50011"/>
    </source>
</evidence>
<dbReference type="PANTHER" id="PTHR24349">
    <property type="entry name" value="SERINE/THREONINE-PROTEIN KINASE"/>
    <property type="match status" value="1"/>
</dbReference>
<dbReference type="InterPro" id="IPR002048">
    <property type="entry name" value="EF_hand_dom"/>
</dbReference>
<evidence type="ECO:0000256" key="6">
    <source>
        <dbReference type="ARBA" id="ARBA00022737"/>
    </source>
</evidence>
<dbReference type="InterPro" id="IPR000719">
    <property type="entry name" value="Prot_kinase_dom"/>
</dbReference>
<comment type="similarity">
    <text evidence="11">Belongs to the protein kinase superfamily. Ser/Thr protein kinase family. CDPK subfamily.</text>
</comment>
<dbReference type="InterPro" id="IPR008271">
    <property type="entry name" value="Ser/Thr_kinase_AS"/>
</dbReference>
<dbReference type="InterPro" id="IPR011009">
    <property type="entry name" value="Kinase-like_dom_sf"/>
</dbReference>
<evidence type="ECO:0000256" key="11">
    <source>
        <dbReference type="ARBA" id="ARBA00024334"/>
    </source>
</evidence>
<keyword evidence="3" id="KW-0723">Serine/threonine-protein kinase</keyword>
<dbReference type="Gene3D" id="3.30.200.20">
    <property type="entry name" value="Phosphorylase Kinase, domain 1"/>
    <property type="match status" value="1"/>
</dbReference>
<evidence type="ECO:0000256" key="10">
    <source>
        <dbReference type="ARBA" id="ARBA00022840"/>
    </source>
</evidence>
<dbReference type="Gene3D" id="1.10.510.10">
    <property type="entry name" value="Transferase(Phosphotransferase) domain 1"/>
    <property type="match status" value="1"/>
</dbReference>
<dbReference type="SMART" id="SM00054">
    <property type="entry name" value="EFh"/>
    <property type="match status" value="3"/>
</dbReference>
<keyword evidence="4" id="KW-0808">Transferase</keyword>
<dbReference type="SUPFAM" id="SSF47473">
    <property type="entry name" value="EF-hand"/>
    <property type="match status" value="1"/>
</dbReference>
<evidence type="ECO:0000256" key="9">
    <source>
        <dbReference type="ARBA" id="ARBA00022837"/>
    </source>
</evidence>
<feature type="domain" description="EF-hand" evidence="17">
    <location>
        <begin position="381"/>
        <end position="416"/>
    </location>
</feature>
<comment type="catalytic activity">
    <reaction evidence="13">
        <text>L-seryl-[protein] + ATP = O-phospho-L-seryl-[protein] + ADP + H(+)</text>
        <dbReference type="Rhea" id="RHEA:17989"/>
        <dbReference type="Rhea" id="RHEA-COMP:9863"/>
        <dbReference type="Rhea" id="RHEA-COMP:11604"/>
        <dbReference type="ChEBI" id="CHEBI:15378"/>
        <dbReference type="ChEBI" id="CHEBI:29999"/>
        <dbReference type="ChEBI" id="CHEBI:30616"/>
        <dbReference type="ChEBI" id="CHEBI:83421"/>
        <dbReference type="ChEBI" id="CHEBI:456216"/>
        <dbReference type="EC" id="2.7.11.1"/>
    </reaction>
</comment>
<dbReference type="PROSITE" id="PS50222">
    <property type="entry name" value="EF_HAND_2"/>
    <property type="match status" value="2"/>
</dbReference>
<dbReference type="InterPro" id="IPR050205">
    <property type="entry name" value="CDPK_Ser/Thr_kinases"/>
</dbReference>
<dbReference type="SUPFAM" id="SSF56112">
    <property type="entry name" value="Protein kinase-like (PK-like)"/>
    <property type="match status" value="1"/>
</dbReference>
<feature type="domain" description="EF-hand" evidence="17">
    <location>
        <begin position="310"/>
        <end position="345"/>
    </location>
</feature>
<dbReference type="InterPro" id="IPR011992">
    <property type="entry name" value="EF-hand-dom_pair"/>
</dbReference>
<dbReference type="Gene3D" id="1.10.238.10">
    <property type="entry name" value="EF-hand"/>
    <property type="match status" value="2"/>
</dbReference>
<gene>
    <name evidence="18" type="ORF">AMON00008_LOCUS8832</name>
</gene>
<dbReference type="InterPro" id="IPR018247">
    <property type="entry name" value="EF_Hand_1_Ca_BS"/>
</dbReference>
<evidence type="ECO:0000256" key="1">
    <source>
        <dbReference type="ARBA" id="ARBA00001946"/>
    </source>
</evidence>
<comment type="cofactor">
    <cofactor evidence="1">
        <name>Mg(2+)</name>
        <dbReference type="ChEBI" id="CHEBI:18420"/>
    </cofactor>
</comment>
<evidence type="ECO:0000313" key="18">
    <source>
        <dbReference type="EMBL" id="CAE4569213.1"/>
    </source>
</evidence>
<dbReference type="PROSITE" id="PS00107">
    <property type="entry name" value="PROTEIN_KINASE_ATP"/>
    <property type="match status" value="1"/>
</dbReference>
<proteinExistence type="inferred from homology"/>
<keyword evidence="7 14" id="KW-0547">Nucleotide-binding</keyword>
<evidence type="ECO:0000256" key="14">
    <source>
        <dbReference type="PROSITE-ProRule" id="PRU10141"/>
    </source>
</evidence>
<dbReference type="InterPro" id="IPR017441">
    <property type="entry name" value="Protein_kinase_ATP_BS"/>
</dbReference>
<evidence type="ECO:0000256" key="8">
    <source>
        <dbReference type="ARBA" id="ARBA00022777"/>
    </source>
</evidence>
<keyword evidence="9" id="KW-0106">Calcium</keyword>
<dbReference type="FunFam" id="3.30.200.20:FF:000315">
    <property type="entry name" value="Calcium-dependent protein kinase 3"/>
    <property type="match status" value="1"/>
</dbReference>
<feature type="region of interest" description="Disordered" evidence="15">
    <location>
        <begin position="600"/>
        <end position="726"/>
    </location>
</feature>
<evidence type="ECO:0000256" key="15">
    <source>
        <dbReference type="SAM" id="MobiDB-lite"/>
    </source>
</evidence>
<protein>
    <recommendedName>
        <fullName evidence="2">non-specific serine/threonine protein kinase</fullName>
        <ecNumber evidence="2">2.7.11.1</ecNumber>
    </recommendedName>
</protein>
<comment type="catalytic activity">
    <reaction evidence="12">
        <text>L-threonyl-[protein] + ATP = O-phospho-L-threonyl-[protein] + ADP + H(+)</text>
        <dbReference type="Rhea" id="RHEA:46608"/>
        <dbReference type="Rhea" id="RHEA-COMP:11060"/>
        <dbReference type="Rhea" id="RHEA-COMP:11605"/>
        <dbReference type="ChEBI" id="CHEBI:15378"/>
        <dbReference type="ChEBI" id="CHEBI:30013"/>
        <dbReference type="ChEBI" id="CHEBI:30616"/>
        <dbReference type="ChEBI" id="CHEBI:61977"/>
        <dbReference type="ChEBI" id="CHEBI:456216"/>
        <dbReference type="EC" id="2.7.11.1"/>
    </reaction>
</comment>
<dbReference type="GO" id="GO:0004674">
    <property type="term" value="F:protein serine/threonine kinase activity"/>
    <property type="evidence" value="ECO:0007669"/>
    <property type="project" value="UniProtKB-KW"/>
</dbReference>
<dbReference type="SMART" id="SM00220">
    <property type="entry name" value="S_TKc"/>
    <property type="match status" value="1"/>
</dbReference>
<dbReference type="GO" id="GO:0005524">
    <property type="term" value="F:ATP binding"/>
    <property type="evidence" value="ECO:0007669"/>
    <property type="project" value="UniProtKB-UniRule"/>
</dbReference>
<dbReference type="AlphaFoldDB" id="A0A7S4V7Z9"/>
<evidence type="ECO:0000256" key="7">
    <source>
        <dbReference type="ARBA" id="ARBA00022741"/>
    </source>
</evidence>
<evidence type="ECO:0000256" key="4">
    <source>
        <dbReference type="ARBA" id="ARBA00022679"/>
    </source>
</evidence>
<evidence type="ECO:0000256" key="13">
    <source>
        <dbReference type="ARBA" id="ARBA00048679"/>
    </source>
</evidence>
<dbReference type="Pfam" id="PF00036">
    <property type="entry name" value="EF-hand_1"/>
    <property type="match status" value="1"/>
</dbReference>